<reference evidence="6 7" key="1">
    <citation type="submission" date="2019-03" db="EMBL/GenBank/DDBJ databases">
        <title>Genomic Encyclopedia of Type Strains, Phase IV (KMG-IV): sequencing the most valuable type-strain genomes for metagenomic binning, comparative biology and taxonomic classification.</title>
        <authorList>
            <person name="Goeker M."/>
        </authorList>
    </citation>
    <scope>NUCLEOTIDE SEQUENCE [LARGE SCALE GENOMIC DNA]</scope>
    <source>
        <strain evidence="6 7">DSM 29481</strain>
    </source>
</reference>
<proteinExistence type="inferred from homology"/>
<dbReference type="GO" id="GO:0046872">
    <property type="term" value="F:metal ion binding"/>
    <property type="evidence" value="ECO:0007669"/>
    <property type="project" value="UniProtKB-KW"/>
</dbReference>
<dbReference type="GO" id="GO:0035999">
    <property type="term" value="P:tetrahydrofolate interconversion"/>
    <property type="evidence" value="ECO:0007669"/>
    <property type="project" value="TreeGrafter"/>
</dbReference>
<dbReference type="SUPFAM" id="SSF100950">
    <property type="entry name" value="NagB/RpiA/CoA transferase-like"/>
    <property type="match status" value="1"/>
</dbReference>
<sequence>MMKETVRKLALARRNALTQKEIACKSKAIVQRLEPYLKGTIALYRSYGNEVCIDDVHLKSYGLPVVLHDTSMCFRMWYKGCKMKKGAYGIQEPIEGKVLLADELDVIVVPIVAFDEHLYRLGHGKGYYDRYLKQCRALKIGVAYDCQQVEKVPIEPHDVCLDMIITETCIRKKDHL</sequence>
<evidence type="ECO:0000313" key="6">
    <source>
        <dbReference type="EMBL" id="TCU58420.1"/>
    </source>
</evidence>
<keyword evidence="6" id="KW-0436">Ligase</keyword>
<keyword evidence="3 4" id="KW-0067">ATP-binding</keyword>
<name>A0A4R3TAB4_9FIRM</name>
<evidence type="ECO:0000256" key="4">
    <source>
        <dbReference type="PIRSR" id="PIRSR006806-1"/>
    </source>
</evidence>
<feature type="binding site" evidence="4">
    <location>
        <begin position="120"/>
        <end position="128"/>
    </location>
    <ligand>
        <name>ATP</name>
        <dbReference type="ChEBI" id="CHEBI:30616"/>
    </ligand>
</feature>
<dbReference type="GO" id="GO:0009396">
    <property type="term" value="P:folic acid-containing compound biosynthetic process"/>
    <property type="evidence" value="ECO:0007669"/>
    <property type="project" value="TreeGrafter"/>
</dbReference>
<evidence type="ECO:0000313" key="7">
    <source>
        <dbReference type="Proteomes" id="UP000295773"/>
    </source>
</evidence>
<protein>
    <recommendedName>
        <fullName evidence="5">5-formyltetrahydrofolate cyclo-ligase</fullName>
        <ecNumber evidence="5">6.3.3.2</ecNumber>
    </recommendedName>
</protein>
<dbReference type="PANTHER" id="PTHR23407:SF1">
    <property type="entry name" value="5-FORMYLTETRAHYDROFOLATE CYCLO-LIGASE"/>
    <property type="match status" value="1"/>
</dbReference>
<evidence type="ECO:0000256" key="5">
    <source>
        <dbReference type="RuleBase" id="RU361279"/>
    </source>
</evidence>
<dbReference type="Gene3D" id="3.40.50.10420">
    <property type="entry name" value="NagB/RpiA/CoA transferase-like"/>
    <property type="match status" value="1"/>
</dbReference>
<dbReference type="Proteomes" id="UP000295773">
    <property type="component" value="Unassembled WGS sequence"/>
</dbReference>
<dbReference type="InterPro" id="IPR024185">
    <property type="entry name" value="FTHF_cligase-like_sf"/>
</dbReference>
<gene>
    <name evidence="6" type="ORF">EDD61_11344</name>
</gene>
<dbReference type="EMBL" id="SMBP01000013">
    <property type="protein sequence ID" value="TCU58420.1"/>
    <property type="molecule type" value="Genomic_DNA"/>
</dbReference>
<dbReference type="GO" id="GO:0005524">
    <property type="term" value="F:ATP binding"/>
    <property type="evidence" value="ECO:0007669"/>
    <property type="project" value="UniProtKB-KW"/>
</dbReference>
<organism evidence="6 7">
    <name type="scientific">Longicatena caecimuris</name>
    <dbReference type="NCBI Taxonomy" id="1796635"/>
    <lineage>
        <taxon>Bacteria</taxon>
        <taxon>Bacillati</taxon>
        <taxon>Bacillota</taxon>
        <taxon>Erysipelotrichia</taxon>
        <taxon>Erysipelotrichales</taxon>
        <taxon>Erysipelotrichaceae</taxon>
        <taxon>Longicatena</taxon>
    </lineage>
</organism>
<keyword evidence="5" id="KW-0460">Magnesium</keyword>
<evidence type="ECO:0000256" key="2">
    <source>
        <dbReference type="ARBA" id="ARBA00022741"/>
    </source>
</evidence>
<feature type="binding site" evidence="4">
    <location>
        <begin position="3"/>
        <end position="7"/>
    </location>
    <ligand>
        <name>ATP</name>
        <dbReference type="ChEBI" id="CHEBI:30616"/>
    </ligand>
</feature>
<dbReference type="RefSeq" id="WP_132224999.1">
    <property type="nucleotide sequence ID" value="NZ_JANKBG010000013.1"/>
</dbReference>
<comment type="cofactor">
    <cofactor evidence="5">
        <name>Mg(2+)</name>
        <dbReference type="ChEBI" id="CHEBI:18420"/>
    </cofactor>
</comment>
<dbReference type="GO" id="GO:0030272">
    <property type="term" value="F:5-formyltetrahydrofolate cyclo-ligase activity"/>
    <property type="evidence" value="ECO:0007669"/>
    <property type="project" value="UniProtKB-EC"/>
</dbReference>
<keyword evidence="5" id="KW-0479">Metal-binding</keyword>
<dbReference type="InterPro" id="IPR037171">
    <property type="entry name" value="NagB/RpiA_transferase-like"/>
</dbReference>
<evidence type="ECO:0000256" key="3">
    <source>
        <dbReference type="ARBA" id="ARBA00022840"/>
    </source>
</evidence>
<accession>A0A4R3TAB4</accession>
<dbReference type="PIRSF" id="PIRSF006806">
    <property type="entry name" value="FTHF_cligase"/>
    <property type="match status" value="1"/>
</dbReference>
<comment type="catalytic activity">
    <reaction evidence="5">
        <text>(6S)-5-formyl-5,6,7,8-tetrahydrofolate + ATP = (6R)-5,10-methenyltetrahydrofolate + ADP + phosphate</text>
        <dbReference type="Rhea" id="RHEA:10488"/>
        <dbReference type="ChEBI" id="CHEBI:30616"/>
        <dbReference type="ChEBI" id="CHEBI:43474"/>
        <dbReference type="ChEBI" id="CHEBI:57455"/>
        <dbReference type="ChEBI" id="CHEBI:57457"/>
        <dbReference type="ChEBI" id="CHEBI:456216"/>
        <dbReference type="EC" id="6.3.3.2"/>
    </reaction>
</comment>
<keyword evidence="7" id="KW-1185">Reference proteome</keyword>
<comment type="caution">
    <text evidence="6">The sequence shown here is derived from an EMBL/GenBank/DDBJ whole genome shotgun (WGS) entry which is preliminary data.</text>
</comment>
<evidence type="ECO:0000256" key="1">
    <source>
        <dbReference type="ARBA" id="ARBA00010638"/>
    </source>
</evidence>
<comment type="similarity">
    <text evidence="1 5">Belongs to the 5-formyltetrahydrofolate cyclo-ligase family.</text>
</comment>
<dbReference type="Pfam" id="PF01812">
    <property type="entry name" value="5-FTHF_cyc-lig"/>
    <property type="match status" value="1"/>
</dbReference>
<dbReference type="EC" id="6.3.3.2" evidence="5"/>
<dbReference type="AlphaFoldDB" id="A0A4R3TAB4"/>
<dbReference type="InterPro" id="IPR002698">
    <property type="entry name" value="FTHF_cligase"/>
</dbReference>
<feature type="binding site" evidence="4">
    <location>
        <position position="50"/>
    </location>
    <ligand>
        <name>substrate</name>
    </ligand>
</feature>
<keyword evidence="2 4" id="KW-0547">Nucleotide-binding</keyword>
<dbReference type="NCBIfam" id="TIGR02727">
    <property type="entry name" value="MTHFS_bact"/>
    <property type="match status" value="1"/>
</dbReference>
<dbReference type="PANTHER" id="PTHR23407">
    <property type="entry name" value="ATPASE INHIBITOR/5-FORMYLTETRAHYDROFOLATE CYCLO-LIGASE"/>
    <property type="match status" value="1"/>
</dbReference>